<protein>
    <submittedName>
        <fullName evidence="2">Uncharacterized protein</fullName>
    </submittedName>
</protein>
<accession>A0A450ZVB9</accession>
<dbReference type="EMBL" id="CAADFX010000068">
    <property type="protein sequence ID" value="VFK57725.1"/>
    <property type="molecule type" value="Genomic_DNA"/>
</dbReference>
<dbReference type="AlphaFoldDB" id="A0A450ZVB9"/>
<dbReference type="InterPro" id="IPR011990">
    <property type="entry name" value="TPR-like_helical_dom_sf"/>
</dbReference>
<reference evidence="2" key="1">
    <citation type="submission" date="2019-02" db="EMBL/GenBank/DDBJ databases">
        <authorList>
            <person name="Gruber-Vodicka R. H."/>
            <person name="Seah K. B. B."/>
        </authorList>
    </citation>
    <scope>NUCLEOTIDE SEQUENCE</scope>
    <source>
        <strain evidence="2">BECK_BY1</strain>
    </source>
</reference>
<feature type="coiled-coil region" evidence="1">
    <location>
        <begin position="120"/>
        <end position="147"/>
    </location>
</feature>
<name>A0A450ZVB9_9GAMM</name>
<dbReference type="Gene3D" id="1.25.40.10">
    <property type="entry name" value="Tetratricopeptide repeat domain"/>
    <property type="match status" value="1"/>
</dbReference>
<organism evidence="2">
    <name type="scientific">Candidatus Kentrum sp. TUN</name>
    <dbReference type="NCBI Taxonomy" id="2126343"/>
    <lineage>
        <taxon>Bacteria</taxon>
        <taxon>Pseudomonadati</taxon>
        <taxon>Pseudomonadota</taxon>
        <taxon>Gammaproteobacteria</taxon>
        <taxon>Candidatus Kentrum</taxon>
    </lineage>
</organism>
<evidence type="ECO:0000256" key="1">
    <source>
        <dbReference type="SAM" id="Coils"/>
    </source>
</evidence>
<dbReference type="SUPFAM" id="SSF48452">
    <property type="entry name" value="TPR-like"/>
    <property type="match status" value="1"/>
</dbReference>
<keyword evidence="1" id="KW-0175">Coiled coil</keyword>
<evidence type="ECO:0000313" key="2">
    <source>
        <dbReference type="EMBL" id="VFK57725.1"/>
    </source>
</evidence>
<sequence>MESIKNTNRYFGKQLSGIIFVVFGLSFLSQPSLALPPEIRTDILLITAQKYSEEKNYKKALENLEKIFALEVDPPESAYYHYGKALGNAGRHNDGIEQIKEYLSKFGKHGKYYDPALQVLAEMEVEKDESTTEKKRKENERKKLCNTAIRQIKIEEKRRDKISSLQYGEIRRCEEAYCEKIDARLHARIRDCRMICISKSRLKRDKEIRAYEEALRSKGKFCDKRRETNGVNKDA</sequence>
<proteinExistence type="predicted"/>
<gene>
    <name evidence="2" type="ORF">BECKTUN1418D_GA0071000_106816</name>
</gene>